<evidence type="ECO:0000313" key="4">
    <source>
        <dbReference type="Proteomes" id="UP000619293"/>
    </source>
</evidence>
<sequence>MKIRLLLATLAAALLVPLAPAADASAALGYGRGECRPGTPALAPATQRFYDPAQPELGPKPLPRSGAVGPLLHGYQRFGTLAEADFVAQFRDGASWVYPPNDGFMTHGDMVDRNPLELAVGARLDRFGFAGGSFLAPVRTPYADRALPPQNLNTPQDAPQANYHVYCVARAFTVDAGMTAPWFGQPGLGMQYKLMPGYLPEAGTRLSVTWLLSNGYLVEELPAVRG</sequence>
<gene>
    <name evidence="3" type="ORF">Cch02nite_65940</name>
</gene>
<dbReference type="RefSeq" id="WP_203736616.1">
    <property type="nucleotide sequence ID" value="NZ_BAAALB010000046.1"/>
</dbReference>
<dbReference type="Proteomes" id="UP000619293">
    <property type="component" value="Unassembled WGS sequence"/>
</dbReference>
<evidence type="ECO:0000313" key="3">
    <source>
        <dbReference type="EMBL" id="GIF93150.1"/>
    </source>
</evidence>
<comment type="caution">
    <text evidence="3">The sequence shown here is derived from an EMBL/GenBank/DDBJ whole genome shotgun (WGS) entry which is preliminary data.</text>
</comment>
<dbReference type="PANTHER" id="PTHR42059:SF1">
    <property type="entry name" value="TNT DOMAIN-CONTAINING PROTEIN"/>
    <property type="match status" value="1"/>
</dbReference>
<dbReference type="GO" id="GO:0050135">
    <property type="term" value="F:NADP+ nucleosidase activity"/>
    <property type="evidence" value="ECO:0007669"/>
    <property type="project" value="InterPro"/>
</dbReference>
<name>A0A8J3K9K3_9ACTN</name>
<reference evidence="3 4" key="1">
    <citation type="submission" date="2021-01" db="EMBL/GenBank/DDBJ databases">
        <title>Whole genome shotgun sequence of Catellatospora chokoriensis NBRC 107358.</title>
        <authorList>
            <person name="Komaki H."/>
            <person name="Tamura T."/>
        </authorList>
    </citation>
    <scope>NUCLEOTIDE SEQUENCE [LARGE SCALE GENOMIC DNA]</scope>
    <source>
        <strain evidence="3 4">NBRC 107358</strain>
    </source>
</reference>
<dbReference type="AlphaFoldDB" id="A0A8J3K9K3"/>
<dbReference type="Pfam" id="PF14021">
    <property type="entry name" value="TNT"/>
    <property type="match status" value="1"/>
</dbReference>
<keyword evidence="1" id="KW-0732">Signal</keyword>
<evidence type="ECO:0000259" key="2">
    <source>
        <dbReference type="Pfam" id="PF14021"/>
    </source>
</evidence>
<feature type="domain" description="TNT" evidence="2">
    <location>
        <begin position="117"/>
        <end position="219"/>
    </location>
</feature>
<accession>A0A8J3K9K3</accession>
<feature type="signal peptide" evidence="1">
    <location>
        <begin position="1"/>
        <end position="21"/>
    </location>
</feature>
<organism evidence="3 4">
    <name type="scientific">Catellatospora chokoriensis</name>
    <dbReference type="NCBI Taxonomy" id="310353"/>
    <lineage>
        <taxon>Bacteria</taxon>
        <taxon>Bacillati</taxon>
        <taxon>Actinomycetota</taxon>
        <taxon>Actinomycetes</taxon>
        <taxon>Micromonosporales</taxon>
        <taxon>Micromonosporaceae</taxon>
        <taxon>Catellatospora</taxon>
    </lineage>
</organism>
<feature type="chain" id="PRO_5035179836" description="TNT domain-containing protein" evidence="1">
    <location>
        <begin position="22"/>
        <end position="226"/>
    </location>
</feature>
<protein>
    <recommendedName>
        <fullName evidence="2">TNT domain-containing protein</fullName>
    </recommendedName>
</protein>
<dbReference type="InterPro" id="IPR053024">
    <property type="entry name" value="Fungal_surface_NADase"/>
</dbReference>
<keyword evidence="4" id="KW-1185">Reference proteome</keyword>
<dbReference type="EMBL" id="BONG01000057">
    <property type="protein sequence ID" value="GIF93150.1"/>
    <property type="molecule type" value="Genomic_DNA"/>
</dbReference>
<dbReference type="InterPro" id="IPR025331">
    <property type="entry name" value="TNT"/>
</dbReference>
<dbReference type="PANTHER" id="PTHR42059">
    <property type="entry name" value="TNT DOMAIN-CONTAINING PROTEIN"/>
    <property type="match status" value="1"/>
</dbReference>
<evidence type="ECO:0000256" key="1">
    <source>
        <dbReference type="SAM" id="SignalP"/>
    </source>
</evidence>
<proteinExistence type="predicted"/>